<organism evidence="2 3">
    <name type="scientific">Vibrio parahaemolyticus</name>
    <dbReference type="NCBI Taxonomy" id="670"/>
    <lineage>
        <taxon>Bacteria</taxon>
        <taxon>Pseudomonadati</taxon>
        <taxon>Pseudomonadota</taxon>
        <taxon>Gammaproteobacteria</taxon>
        <taxon>Vibrionales</taxon>
        <taxon>Vibrionaceae</taxon>
        <taxon>Vibrio</taxon>
    </lineage>
</organism>
<name>A0AAW8PY17_VIBPH</name>
<dbReference type="AlphaFoldDB" id="A0AAW8PY17"/>
<dbReference type="RefSeq" id="WP_311019891.1">
    <property type="nucleotide sequence ID" value="NZ_JAUHGG010000003.1"/>
</dbReference>
<protein>
    <submittedName>
        <fullName evidence="2">Uncharacterized protein</fullName>
    </submittedName>
</protein>
<dbReference type="Proteomes" id="UP001253193">
    <property type="component" value="Unassembled WGS sequence"/>
</dbReference>
<evidence type="ECO:0000256" key="1">
    <source>
        <dbReference type="SAM" id="MobiDB-lite"/>
    </source>
</evidence>
<comment type="caution">
    <text evidence="2">The sequence shown here is derived from an EMBL/GenBank/DDBJ whole genome shotgun (WGS) entry which is preliminary data.</text>
</comment>
<gene>
    <name evidence="2" type="ORF">QX249_10415</name>
</gene>
<feature type="region of interest" description="Disordered" evidence="1">
    <location>
        <begin position="272"/>
        <end position="294"/>
    </location>
</feature>
<dbReference type="EMBL" id="JAUHGG010000003">
    <property type="protein sequence ID" value="MDS1821073.1"/>
    <property type="molecule type" value="Genomic_DNA"/>
</dbReference>
<evidence type="ECO:0000313" key="2">
    <source>
        <dbReference type="EMBL" id="MDS1821073.1"/>
    </source>
</evidence>
<sequence length="294" mass="33666">MSTSFFIQTPNFEVSGYTDGYPTWIFQALIEANSQSSSFKEQYVQQFSPQGRNEVSERTTEAKTESLLTDDESTNADWTYLIDENKRITLHCLETNFFGNYMNANPFFSTEGMMPEYKEEEINKLKAQIETLRGMGYTFAFEDPTLVADYDSVLGDCHAGEFHESELSLITIKSVDYANENDLELIEDNLEVEAFKPNYNEETHFVGAWSNSLDEYQILKKSDEEDQSRKPSESRKSVDLSQIAVGKRFYDWQVAANVVVIDLNGSGRHPKCQIEDSEIPPYFAQPDALEEPRD</sequence>
<reference evidence="2" key="1">
    <citation type="submission" date="2023-06" db="EMBL/GenBank/DDBJ databases">
        <title>Genomic Diversity of Vibrio spp. and Metagenomic Analysis of Pathogens in Florida Gulf Coastal Waters Following Hurricane Ian.</title>
        <authorList>
            <person name="Brumfield K.D."/>
        </authorList>
    </citation>
    <scope>NUCLEOTIDE SEQUENCE</scope>
    <source>
        <strain evidence="2">WBS2B-138</strain>
    </source>
</reference>
<accession>A0AAW8PY17</accession>
<evidence type="ECO:0000313" key="3">
    <source>
        <dbReference type="Proteomes" id="UP001253193"/>
    </source>
</evidence>
<proteinExistence type="predicted"/>